<proteinExistence type="predicted"/>
<evidence type="ECO:0000313" key="2">
    <source>
        <dbReference type="Proteomes" id="UP000030421"/>
    </source>
</evidence>
<accession>A0ACC4P1W9</accession>
<evidence type="ECO:0000313" key="1">
    <source>
        <dbReference type="EMBL" id="KHD26847.1"/>
    </source>
</evidence>
<sequence length="191" mass="21603">MRYIAPILLLALIGCKEESSRPHTGTIQIEKNPELTALLQSRETVDEQFGVLYGRYKHLLDRSDSLPGPDENSDGIRDDIEAFINALEVSEPVRNALKQDARQTQENLYYDFSEATESNINKAYEISRKYDKVLACKDFIGMSVDDSINTSETITSLTYNTKARTMAYLAYNHLLDGSVSTLLDAKEEYCE</sequence>
<keyword evidence="2" id="KW-1185">Reference proteome</keyword>
<reference evidence="1" key="1">
    <citation type="submission" date="2014-10" db="EMBL/GenBank/DDBJ databases">
        <title>Genome sequencing of Vibrio caribbeanicus T14.</title>
        <authorList>
            <person name="Chan K.-G."/>
            <person name="Mohamad N.I."/>
        </authorList>
    </citation>
    <scope>NUCLEOTIDE SEQUENCE</scope>
    <source>
        <strain evidence="1">T14</strain>
    </source>
</reference>
<name>A0ACC4P1W9_9VIBR</name>
<organism evidence="1 2">
    <name type="scientific">Vibrio caribbeanicus</name>
    <dbReference type="NCBI Taxonomy" id="701175"/>
    <lineage>
        <taxon>Bacteria</taxon>
        <taxon>Pseudomonadati</taxon>
        <taxon>Pseudomonadota</taxon>
        <taxon>Gammaproteobacteria</taxon>
        <taxon>Vibrionales</taxon>
        <taxon>Vibrionaceae</taxon>
        <taxon>Vibrio</taxon>
    </lineage>
</organism>
<comment type="caution">
    <text evidence="1">The sequence shown here is derived from an EMBL/GenBank/DDBJ whole genome shotgun (WGS) entry which is preliminary data.</text>
</comment>
<gene>
    <name evidence="1" type="ORF">NM09_02185</name>
</gene>
<dbReference type="Proteomes" id="UP000030421">
    <property type="component" value="Unassembled WGS sequence"/>
</dbReference>
<dbReference type="EMBL" id="JRWR01000001">
    <property type="protein sequence ID" value="KHD26847.1"/>
    <property type="molecule type" value="Genomic_DNA"/>
</dbReference>
<protein>
    <submittedName>
        <fullName evidence="1">Chromosome partitioning protein ParA</fullName>
    </submittedName>
</protein>